<name>A0ABT2XRX9_9PSED</name>
<dbReference type="Gene3D" id="3.40.50.300">
    <property type="entry name" value="P-loop containing nucleotide triphosphate hydrolases"/>
    <property type="match status" value="1"/>
</dbReference>
<keyword evidence="3" id="KW-0255">Endonuclease</keyword>
<reference evidence="3" key="1">
    <citation type="submission" date="2022-06" db="EMBL/GenBank/DDBJ databases">
        <title>De novo draft assembly of the Pseudomonas mercurotoleraris sp. nov., isolated from the plants rhizosphere.</title>
        <authorList>
            <person name="Robas M."/>
            <person name="Gonzalez D."/>
            <person name="Fernandez V.M."/>
            <person name="Luna L."/>
            <person name="Provanza A."/>
            <person name="Jimenez P.A."/>
        </authorList>
    </citation>
    <scope>NUCLEOTIDE SEQUENCE</scope>
    <source>
        <strain evidence="3">SAICEUPSM</strain>
    </source>
</reference>
<dbReference type="PANTHER" id="PTHR43581">
    <property type="entry name" value="ATP/GTP PHOSPHATASE"/>
    <property type="match status" value="1"/>
</dbReference>
<evidence type="ECO:0000313" key="3">
    <source>
        <dbReference type="EMBL" id="MCV2221460.1"/>
    </source>
</evidence>
<evidence type="ECO:0000313" key="4">
    <source>
        <dbReference type="Proteomes" id="UP001063475"/>
    </source>
</evidence>
<comment type="caution">
    <text evidence="3">The sequence shown here is derived from an EMBL/GenBank/DDBJ whole genome shotgun (WGS) entry which is preliminary data.</text>
</comment>
<dbReference type="Pfam" id="PF20469">
    <property type="entry name" value="OLD-like_TOPRIM"/>
    <property type="match status" value="1"/>
</dbReference>
<dbReference type="InterPro" id="IPR041685">
    <property type="entry name" value="AAA_GajA/Old/RecF-like"/>
</dbReference>
<dbReference type="RefSeq" id="WP_103451454.1">
    <property type="nucleotide sequence ID" value="NZ_JAMSHA010000002.1"/>
</dbReference>
<keyword evidence="3" id="KW-0378">Hydrolase</keyword>
<dbReference type="InterPro" id="IPR027417">
    <property type="entry name" value="P-loop_NTPase"/>
</dbReference>
<feature type="domain" description="OLD protein-like TOPRIM" evidence="2">
    <location>
        <begin position="370"/>
        <end position="436"/>
    </location>
</feature>
<protein>
    <submittedName>
        <fullName evidence="3">ATP-dependent endonuclease</fullName>
    </submittedName>
</protein>
<evidence type="ECO:0000259" key="2">
    <source>
        <dbReference type="Pfam" id="PF20469"/>
    </source>
</evidence>
<feature type="domain" description="Endonuclease GajA/Old nuclease/RecF-like AAA" evidence="1">
    <location>
        <begin position="1"/>
        <end position="101"/>
    </location>
</feature>
<dbReference type="InterPro" id="IPR034139">
    <property type="entry name" value="TOPRIM_OLD"/>
</dbReference>
<dbReference type="Proteomes" id="UP001063475">
    <property type="component" value="Unassembled WGS sequence"/>
</dbReference>
<evidence type="ECO:0000259" key="1">
    <source>
        <dbReference type="Pfam" id="PF13175"/>
    </source>
</evidence>
<gene>
    <name evidence="3" type="ORF">ND528_07745</name>
</gene>
<proteinExistence type="predicted"/>
<organism evidence="3 4">
    <name type="scientific">Pseudomonas mercuritolerans</name>
    <dbReference type="NCBI Taxonomy" id="2951809"/>
    <lineage>
        <taxon>Bacteria</taxon>
        <taxon>Pseudomonadati</taxon>
        <taxon>Pseudomonadota</taxon>
        <taxon>Gammaproteobacteria</taxon>
        <taxon>Pseudomonadales</taxon>
        <taxon>Pseudomonadaceae</taxon>
        <taxon>Pseudomonas</taxon>
    </lineage>
</organism>
<accession>A0ABT2XRX9</accession>
<dbReference type="PANTHER" id="PTHR43581:SF4">
    <property type="entry name" value="ATP_GTP PHOSPHATASE"/>
    <property type="match status" value="1"/>
</dbReference>
<dbReference type="SUPFAM" id="SSF52540">
    <property type="entry name" value="P-loop containing nucleoside triphosphate hydrolases"/>
    <property type="match status" value="1"/>
</dbReference>
<dbReference type="Pfam" id="PF13175">
    <property type="entry name" value="AAA_15"/>
    <property type="match status" value="2"/>
</dbReference>
<keyword evidence="3" id="KW-0540">Nuclease</keyword>
<dbReference type="EMBL" id="JAMSHA010000002">
    <property type="protein sequence ID" value="MCV2221460.1"/>
    <property type="molecule type" value="Genomic_DNA"/>
</dbReference>
<sequence>MYLAELTIKNFRKLREARLKFQPGLNVLVGPNNVGKSAVVDALRTLLAGHEEPFPRLDIADRHRPEESEPEGDISFHFVFKDLSHEDEADFIAALQPSTDNTMEAHIHVRYTDADKSGRFRVKRWCGDHQDVPLTVDMMENLRGVYLQPLRDAAQGLRPSRNSQLARLLHLLTDDEGREAINAALKELDDQLQQNKAIKSTHAAISTRHGSMMGEQLAQVLAVGLSATDFQRLSARLSLTAQSMEIEQNGLGFNNLIFMAVVLSELAKNPDAAYRSLIVEEPEAHLHPQLQRVLLSYLAGIPTKEGEKPVQLFVTSHSPNFASNSKLQSLVCLVENEAGVEAFFPRDVQFAKGKREKLERYLDVTRAELFFARRVIFVEGAAELMLVDALAKILGFDLREYGISLISVEGLNFDSFLPLFGEKGLRIPVSVITDADPFDEEEVSELAGAERPYEEIQEDLLAEAAYLDEADAEDGDKVGQVTDGGNEPKKKKKLKAAYPGLGDAVRISSNTLKMKESEDQFVKVHHGVKTLEYDLALLAENRDAMLKALAELHPKISVALRKIVDGAPDNTAKAKALFCGMFERKDTSSNVQKGRFGQALAQQITITPGCKVPEYLEQAIRHVCQGADKA</sequence>
<dbReference type="InterPro" id="IPR051396">
    <property type="entry name" value="Bact_Antivir_Def_Nuclease"/>
</dbReference>
<keyword evidence="4" id="KW-1185">Reference proteome</keyword>
<feature type="domain" description="Endonuclease GajA/Old nuclease/RecF-like AAA" evidence="1">
    <location>
        <begin position="174"/>
        <end position="322"/>
    </location>
</feature>
<dbReference type="GO" id="GO:0004519">
    <property type="term" value="F:endonuclease activity"/>
    <property type="evidence" value="ECO:0007669"/>
    <property type="project" value="UniProtKB-KW"/>
</dbReference>
<dbReference type="CDD" id="cd01026">
    <property type="entry name" value="TOPRIM_OLD"/>
    <property type="match status" value="1"/>
</dbReference>